<evidence type="ECO:0000313" key="9">
    <source>
        <dbReference type="EMBL" id="AUO19859.1"/>
    </source>
</evidence>
<accession>A0A2K9P4V4</accession>
<feature type="domain" description="BIG2" evidence="8">
    <location>
        <begin position="478"/>
        <end position="553"/>
    </location>
</feature>
<dbReference type="SMART" id="SM00635">
    <property type="entry name" value="BID_2"/>
    <property type="match status" value="2"/>
</dbReference>
<feature type="signal peptide" evidence="7">
    <location>
        <begin position="1"/>
        <end position="25"/>
    </location>
</feature>
<dbReference type="RefSeq" id="WP_102366025.1">
    <property type="nucleotide sequence ID" value="NZ_CP020991.1"/>
</dbReference>
<evidence type="ECO:0000259" key="8">
    <source>
        <dbReference type="SMART" id="SM00635"/>
    </source>
</evidence>
<dbReference type="InterPro" id="IPR017853">
    <property type="entry name" value="GH"/>
</dbReference>
<evidence type="ECO:0000256" key="6">
    <source>
        <dbReference type="ARBA" id="ARBA00023326"/>
    </source>
</evidence>
<evidence type="ECO:0000256" key="2">
    <source>
        <dbReference type="ARBA" id="ARBA00022801"/>
    </source>
</evidence>
<dbReference type="InterPro" id="IPR050386">
    <property type="entry name" value="Glycosyl_hydrolase_5"/>
</dbReference>
<dbReference type="GeneID" id="98063090"/>
<protein>
    <submittedName>
        <fullName evidence="9">Endoglucanase family 5</fullName>
        <ecNumber evidence="9">3.2.1.4</ecNumber>
    </submittedName>
</protein>
<dbReference type="OrthoDB" id="9800955at2"/>
<dbReference type="GO" id="GO:0009986">
    <property type="term" value="C:cell surface"/>
    <property type="evidence" value="ECO:0007669"/>
    <property type="project" value="TreeGrafter"/>
</dbReference>
<dbReference type="InterPro" id="IPR001547">
    <property type="entry name" value="Glyco_hydro_5"/>
</dbReference>
<evidence type="ECO:0000256" key="3">
    <source>
        <dbReference type="ARBA" id="ARBA00023001"/>
    </source>
</evidence>
<dbReference type="GO" id="GO:0030245">
    <property type="term" value="P:cellulose catabolic process"/>
    <property type="evidence" value="ECO:0007669"/>
    <property type="project" value="UniProtKB-KW"/>
</dbReference>
<dbReference type="Proteomes" id="UP000235589">
    <property type="component" value="Chromosome"/>
</dbReference>
<dbReference type="Gene3D" id="3.20.20.80">
    <property type="entry name" value="Glycosidases"/>
    <property type="match status" value="1"/>
</dbReference>
<keyword evidence="5 9" id="KW-0326">Glycosidase</keyword>
<keyword evidence="2 9" id="KW-0378">Hydrolase</keyword>
<evidence type="ECO:0000313" key="10">
    <source>
        <dbReference type="Proteomes" id="UP000235589"/>
    </source>
</evidence>
<reference evidence="9 10" key="1">
    <citation type="submission" date="2017-04" db="EMBL/GenBank/DDBJ databases">
        <title>Monoglobus pectinilyticus 14 draft genome.</title>
        <authorList>
            <person name="Kim C."/>
            <person name="Rosendale D.I."/>
            <person name="Kelly W.J."/>
            <person name="Tannock G.W."/>
            <person name="Patchett M.L."/>
            <person name="Jordens J.Z."/>
        </authorList>
    </citation>
    <scope>NUCLEOTIDE SEQUENCE [LARGE SCALE GENOMIC DNA]</scope>
    <source>
        <strain evidence="9 10">14</strain>
    </source>
</reference>
<dbReference type="PANTHER" id="PTHR31297:SF41">
    <property type="entry name" value="ENDOGLUCANASE, PUTATIVE (AFU_ORTHOLOGUE AFUA_5G01830)-RELATED"/>
    <property type="match status" value="1"/>
</dbReference>
<evidence type="ECO:0000256" key="7">
    <source>
        <dbReference type="SAM" id="SignalP"/>
    </source>
</evidence>
<sequence>MIRRLFCVLAVMCMVMALAVTPVCAEYPSKLSARELLKLSLDYCSSMDQSKYINETWDVFNEALENAWKIYNNSGASEVDMTTARGSLEKEKSRLKFVQSDEPEDPLSFRLLDKNEVVNEMGVGWNLGNTMDGTSNDWSDGYMIPCETGWQPNVTTKEMIKSIHDAGFNTIRIPITWGTMIDDEDGYSINPDWISRVQDIVDYCIDLDMYAIINIHHDGAEQYGWLRVAADDIDSVYEKFEGTWRSIASYFKNYDEHLIFESINELTCMEGDMKNSSQAKAYDIPIIVNLNQIFVNVVRSTGSNNLYRYLSVASHYANGGTEDNFIMPEDTYNIDNRLMFTTHIYKNNTAVSWKYDEAYEVINVLKKICKKFSDYPIILAEYGNRYHEFQGNPSGANDIQRGYYDEIVTKGSKVCGAVPCVWDNGTGGDFSIWDRVNNKPIWKNITDSMMRGHYIEPSELNLNDVNLTDIIENPQINKITDISGLPDSLTLEYGEVKNLNFNTEPAETNDVLLWKSSDDSIVTVHRGIMRARAVGSVTITAFSQSGSCEKTFAVTVKPSISDVPANEILTAKDKYEIGENRAEYINAQILPSESDDDLIYVSDDDSIVTVNKFGKMVGVKIGKAQVTVQSASGLKKKIDIEVVDAEPYYQEIEETIKSLKFEDDGKSDTIPLPTVDGYKFEWKTNTNDKYSYVNDGGAITVIRPAYGEASVESSVKVTAYNEITGYSLTSTVKFNISPYINTDGSGSVKCNFYLDNKYKDDETFVIKFYKKGALVKSSSVSVPSNVNIYSESISGIPNGDYIVKFTPMSDVMRVKESSQEVNIIPDNETSLNVLAAQMVYTNIKACESISPTDNITVIDFLEKMTDKERQDFKNSKTIRLNYTVVVSPENISNTAFIDILGGDIPVEYQASSDSSRYTRLRIYKRWNQLDMIDGTLANCSGSKDIEGHQKLNIGGKFQDGTIEYQISLLIDYENQTITQGTKSSVGSSDFIFTGFPADADRSKLNLIAYNNLGTQEVYTIKDVTLSFEQLVYPEVDDFKYSIVSINRNANNVEVSVEGEGEAKLILALYNGSDILLKTDMKEINGTGTYDFMDYINSEEPNISLKAFLWKNTDEIIPISMPLSY</sequence>
<dbReference type="KEGG" id="mpec:B9O19_01703"/>
<dbReference type="InterPro" id="IPR003343">
    <property type="entry name" value="Big_2"/>
</dbReference>
<dbReference type="SUPFAM" id="SSF51445">
    <property type="entry name" value="(Trans)glycosidases"/>
    <property type="match status" value="1"/>
</dbReference>
<dbReference type="InterPro" id="IPR008964">
    <property type="entry name" value="Invasin/intimin_cell_adhesion"/>
</dbReference>
<organism evidence="9 10">
    <name type="scientific">Monoglobus pectinilyticus</name>
    <dbReference type="NCBI Taxonomy" id="1981510"/>
    <lineage>
        <taxon>Bacteria</taxon>
        <taxon>Bacillati</taxon>
        <taxon>Bacillota</taxon>
        <taxon>Clostridia</taxon>
        <taxon>Monoglobales</taxon>
        <taxon>Monoglobaceae</taxon>
        <taxon>Monoglobus</taxon>
    </lineage>
</organism>
<dbReference type="PANTHER" id="PTHR31297">
    <property type="entry name" value="GLUCAN ENDO-1,6-BETA-GLUCOSIDASE B"/>
    <property type="match status" value="1"/>
</dbReference>
<dbReference type="EMBL" id="CP020991">
    <property type="protein sequence ID" value="AUO19859.1"/>
    <property type="molecule type" value="Genomic_DNA"/>
</dbReference>
<evidence type="ECO:0000256" key="4">
    <source>
        <dbReference type="ARBA" id="ARBA00023277"/>
    </source>
</evidence>
<comment type="similarity">
    <text evidence="1">Belongs to the glycosyl hydrolase 5 (cellulase A) family.</text>
</comment>
<keyword evidence="7" id="KW-0732">Signal</keyword>
<dbReference type="EC" id="3.2.1.4" evidence="9"/>
<keyword evidence="6" id="KW-0624">Polysaccharide degradation</keyword>
<dbReference type="Gene3D" id="2.60.40.1080">
    <property type="match status" value="2"/>
</dbReference>
<dbReference type="SUPFAM" id="SSF49373">
    <property type="entry name" value="Invasin/intimin cell-adhesion fragments"/>
    <property type="match status" value="2"/>
</dbReference>
<evidence type="ECO:0000256" key="5">
    <source>
        <dbReference type="ARBA" id="ARBA00023295"/>
    </source>
</evidence>
<keyword evidence="3" id="KW-0136">Cellulose degradation</keyword>
<dbReference type="GO" id="GO:0008810">
    <property type="term" value="F:cellulase activity"/>
    <property type="evidence" value="ECO:0007669"/>
    <property type="project" value="UniProtKB-EC"/>
</dbReference>
<dbReference type="GO" id="GO:0008422">
    <property type="term" value="F:beta-glucosidase activity"/>
    <property type="evidence" value="ECO:0007669"/>
    <property type="project" value="TreeGrafter"/>
</dbReference>
<keyword evidence="4" id="KW-0119">Carbohydrate metabolism</keyword>
<gene>
    <name evidence="9" type="ORF">B9O19_01703</name>
</gene>
<dbReference type="Pfam" id="PF00150">
    <property type="entry name" value="Cellulase"/>
    <property type="match status" value="1"/>
</dbReference>
<dbReference type="Gene3D" id="1.20.1270.70">
    <property type="entry name" value="Designed single chain three-helix bundle"/>
    <property type="match status" value="1"/>
</dbReference>
<keyword evidence="10" id="KW-1185">Reference proteome</keyword>
<feature type="chain" id="PRO_5018080460" evidence="7">
    <location>
        <begin position="26"/>
        <end position="1124"/>
    </location>
</feature>
<dbReference type="Pfam" id="PF02368">
    <property type="entry name" value="Big_2"/>
    <property type="match status" value="2"/>
</dbReference>
<name>A0A2K9P4V4_9FIRM</name>
<evidence type="ECO:0000256" key="1">
    <source>
        <dbReference type="ARBA" id="ARBA00005641"/>
    </source>
</evidence>
<dbReference type="GO" id="GO:0005576">
    <property type="term" value="C:extracellular region"/>
    <property type="evidence" value="ECO:0007669"/>
    <property type="project" value="TreeGrafter"/>
</dbReference>
<feature type="domain" description="BIG2" evidence="8">
    <location>
        <begin position="562"/>
        <end position="640"/>
    </location>
</feature>
<dbReference type="AlphaFoldDB" id="A0A2K9P4V4"/>
<proteinExistence type="inferred from homology"/>